<dbReference type="Gene3D" id="2.40.110.10">
    <property type="entry name" value="Butyryl-CoA Dehydrogenase, subunit A, domain 2"/>
    <property type="match status" value="1"/>
</dbReference>
<protein>
    <recommendedName>
        <fullName evidence="11">Acyl-CoA dehydrogenase</fullName>
    </recommendedName>
</protein>
<evidence type="ECO:0000256" key="2">
    <source>
        <dbReference type="ARBA" id="ARBA00009347"/>
    </source>
</evidence>
<feature type="domain" description="Acyl-CoA oxidase/dehydrogenase middle" evidence="7">
    <location>
        <begin position="479"/>
        <end position="573"/>
    </location>
</feature>
<feature type="domain" description="Acyl-CoA dehydrogenase/oxidase N-terminal" evidence="8">
    <location>
        <begin position="7"/>
        <end position="91"/>
    </location>
</feature>
<accession>A0ABT1H6J4</accession>
<dbReference type="PANTHER" id="PTHR43292">
    <property type="entry name" value="ACYL-COA DEHYDROGENASE"/>
    <property type="match status" value="1"/>
</dbReference>
<dbReference type="EMBL" id="JAMTCG010000008">
    <property type="protein sequence ID" value="MCP2162857.1"/>
    <property type="molecule type" value="Genomic_DNA"/>
</dbReference>
<dbReference type="PANTHER" id="PTHR43292:SF4">
    <property type="entry name" value="ACYL-COA DEHYDROGENASE FADE34"/>
    <property type="match status" value="1"/>
</dbReference>
<proteinExistence type="inferred from homology"/>
<dbReference type="InterPro" id="IPR046373">
    <property type="entry name" value="Acyl-CoA_Oxase/DH_mid-dom_sf"/>
</dbReference>
<dbReference type="InterPro" id="IPR052161">
    <property type="entry name" value="Mycobact_Acyl-CoA_DH"/>
</dbReference>
<evidence type="ECO:0000256" key="3">
    <source>
        <dbReference type="ARBA" id="ARBA00022630"/>
    </source>
</evidence>
<dbReference type="Pfam" id="PF02770">
    <property type="entry name" value="Acyl-CoA_dh_M"/>
    <property type="match status" value="1"/>
</dbReference>
<comment type="cofactor">
    <cofactor evidence="1">
        <name>FAD</name>
        <dbReference type="ChEBI" id="CHEBI:57692"/>
    </cofactor>
</comment>
<comment type="caution">
    <text evidence="9">The sequence shown here is derived from an EMBL/GenBank/DDBJ whole genome shotgun (WGS) entry which is preliminary data.</text>
</comment>
<evidence type="ECO:0000259" key="6">
    <source>
        <dbReference type="Pfam" id="PF00441"/>
    </source>
</evidence>
<dbReference type="Pfam" id="PF00441">
    <property type="entry name" value="Acyl-CoA_dh_1"/>
    <property type="match status" value="2"/>
</dbReference>
<feature type="domain" description="Acyl-CoA dehydrogenase/oxidase C-terminal" evidence="6">
    <location>
        <begin position="228"/>
        <end position="365"/>
    </location>
</feature>
<dbReference type="InterPro" id="IPR009100">
    <property type="entry name" value="AcylCoA_DH/oxidase_NM_dom_sf"/>
</dbReference>
<dbReference type="SUPFAM" id="SSF56645">
    <property type="entry name" value="Acyl-CoA dehydrogenase NM domain-like"/>
    <property type="match status" value="2"/>
</dbReference>
<feature type="domain" description="Acyl-CoA dehydrogenase/oxidase N-terminal" evidence="8">
    <location>
        <begin position="399"/>
        <end position="475"/>
    </location>
</feature>
<dbReference type="Gene3D" id="1.20.140.10">
    <property type="entry name" value="Butyryl-CoA Dehydrogenase, subunit A, domain 3"/>
    <property type="match status" value="2"/>
</dbReference>
<dbReference type="InterPro" id="IPR036250">
    <property type="entry name" value="AcylCo_DH-like_C"/>
</dbReference>
<dbReference type="Proteomes" id="UP001205740">
    <property type="component" value="Unassembled WGS sequence"/>
</dbReference>
<evidence type="ECO:0000256" key="1">
    <source>
        <dbReference type="ARBA" id="ARBA00001974"/>
    </source>
</evidence>
<evidence type="ECO:0000313" key="9">
    <source>
        <dbReference type="EMBL" id="MCP2162857.1"/>
    </source>
</evidence>
<evidence type="ECO:0008006" key="11">
    <source>
        <dbReference type="Google" id="ProtNLM"/>
    </source>
</evidence>
<dbReference type="Pfam" id="PF02771">
    <property type="entry name" value="Acyl-CoA_dh_N"/>
    <property type="match status" value="2"/>
</dbReference>
<dbReference type="InterPro" id="IPR037069">
    <property type="entry name" value="AcylCoA_DH/ox_N_sf"/>
</dbReference>
<dbReference type="RefSeq" id="WP_253656428.1">
    <property type="nucleotide sequence ID" value="NZ_BAAAOE010000006.1"/>
</dbReference>
<evidence type="ECO:0000256" key="5">
    <source>
        <dbReference type="ARBA" id="ARBA00023002"/>
    </source>
</evidence>
<feature type="domain" description="Acyl-CoA dehydrogenase/oxidase C-terminal" evidence="6">
    <location>
        <begin position="585"/>
        <end position="725"/>
    </location>
</feature>
<name>A0ABT1H6J4_9NOCA</name>
<dbReference type="Gene3D" id="1.10.540.10">
    <property type="entry name" value="Acyl-CoA dehydrogenase/oxidase, N-terminal domain"/>
    <property type="match status" value="2"/>
</dbReference>
<gene>
    <name evidence="9" type="ORF">LX12_004069</name>
</gene>
<dbReference type="SUPFAM" id="SSF47203">
    <property type="entry name" value="Acyl-CoA dehydrogenase C-terminal domain-like"/>
    <property type="match status" value="2"/>
</dbReference>
<dbReference type="InterPro" id="IPR006091">
    <property type="entry name" value="Acyl-CoA_Oxase/DH_mid-dom"/>
</dbReference>
<dbReference type="InterPro" id="IPR013786">
    <property type="entry name" value="AcylCoA_DH/ox_N"/>
</dbReference>
<keyword evidence="5" id="KW-0560">Oxidoreductase</keyword>
<keyword evidence="4" id="KW-0274">FAD</keyword>
<evidence type="ECO:0000259" key="7">
    <source>
        <dbReference type="Pfam" id="PF02770"/>
    </source>
</evidence>
<organism evidence="9 10">
    <name type="scientific">Williamsia serinedens</name>
    <dbReference type="NCBI Taxonomy" id="391736"/>
    <lineage>
        <taxon>Bacteria</taxon>
        <taxon>Bacillati</taxon>
        <taxon>Actinomycetota</taxon>
        <taxon>Actinomycetes</taxon>
        <taxon>Mycobacteriales</taxon>
        <taxon>Nocardiaceae</taxon>
        <taxon>Williamsia</taxon>
    </lineage>
</organism>
<keyword evidence="3" id="KW-0285">Flavoprotein</keyword>
<evidence type="ECO:0000259" key="8">
    <source>
        <dbReference type="Pfam" id="PF02771"/>
    </source>
</evidence>
<dbReference type="InterPro" id="IPR009075">
    <property type="entry name" value="AcylCo_DH/oxidase_C"/>
</dbReference>
<comment type="similarity">
    <text evidence="2">Belongs to the acyl-CoA dehydrogenase family.</text>
</comment>
<keyword evidence="10" id="KW-1185">Reference proteome</keyword>
<evidence type="ECO:0000256" key="4">
    <source>
        <dbReference type="ARBA" id="ARBA00022827"/>
    </source>
</evidence>
<sequence length="729" mass="76122">MSIADSTDHASFTEAVRTWADRAGATAAVRGALDGQGPAVLPGAADLGLFALTVPEAAGGLGASVVDLAVMLEQCGHDLVPGPLVATAVVADLLARAEGATADAASELAQAVMGGDLPVGLVPAMLTGAPRESVTARDAGDGGLIVDADHLTTVGLFPGGLMLLAVTVDDRPRWVVVDSDGPGVETKSLTAVDGTDPVAVVSLRGVGVPAHAVLDADAATVRALLVAGLAAYASGLARWTLETATEHARFREQFGKPIGSFQAVKHLCAEMLCRSEEMTAAAWDVAHAVADGRDGGDPEQVAMAVAVAAAAAADLPVENAADCIQVLGGIGFTFDHPAHLYLRAALGLRQQLDGTSGWHREVAAAVTSGARRRVDVDLSEVEHLRADVRATCERIAAADDRRRALAETGYLMPHWPRPHGLGAGPAEQLLVDEELDRAGVTRPDIVIAGWAIPTILEHGTDAQRDRFVGPTLAGEMVWCQLFSEPEAGSDLASLRTKAVRTDGGWLLSGQKIWTSEAHIADWAICLARTDPDVPKHKGISYFLVDMRSAGVDVRPLREITGDALFNEVFLDDVFVSDDCIVGAPGDGWRLARTTLANERVAMGGSGLGREMESLLAQLDRAGTPLDPVATDRLGRLSVHAQIGRVLDARSVVRRLAGTDPGAVSSVRKLIGARHRQEVPEFALSVLGPDGLAMSDAADLYLRNRCLTIAGGTTQVLATAAAERILGLPR</sequence>
<reference evidence="9 10" key="1">
    <citation type="submission" date="2022-06" db="EMBL/GenBank/DDBJ databases">
        <title>Genomic Encyclopedia of Archaeal and Bacterial Type Strains, Phase II (KMG-II): from individual species to whole genera.</title>
        <authorList>
            <person name="Goeker M."/>
        </authorList>
    </citation>
    <scope>NUCLEOTIDE SEQUENCE [LARGE SCALE GENOMIC DNA]</scope>
    <source>
        <strain evidence="9 10">DSM 45037</strain>
    </source>
</reference>
<evidence type="ECO:0000313" key="10">
    <source>
        <dbReference type="Proteomes" id="UP001205740"/>
    </source>
</evidence>